<keyword evidence="1" id="KW-0547">Nucleotide-binding</keyword>
<sequence>MICNKLFFYNPTCEMAVANSHASYTPPQRLKRFEEDLESIMLWLGRSDDVLLTRNGLSADFASWLSDFGFDLPKCVVADSLHESIVLDELHPWGWSPAMHKYFSSKDLQTQKLWHANPMSQWHHGYRQMLSRLTGFKLIRETAEILKNEAIPTISIPEIPLIVETPQQIDDIERKGTLPRLLKTPWSASGRGLFKIRDNNEQANKNPWVLGKLKQQGFLLVEPFLNKLQDVSFHFWCDSEGIRFLGTTYFSTDSTGQFLGCFTHLPENINIPESLLKEGERQAEFVLLAALEKMKINTRYHGPLGVDGLFFLNTEGGIFLNPCIEVNLRYSMGLVNLKIREQMAPGRSGKWQIGCLKAQEWIKISDKNPVKVSNGRIHEGVMPLTVPPEKEGHMAWLEVIH</sequence>
<keyword evidence="1" id="KW-0067">ATP-binding</keyword>
<reference evidence="3 4" key="1">
    <citation type="submission" date="2017-02" db="EMBL/GenBank/DDBJ databases">
        <authorList>
            <person name="Peterson S.W."/>
        </authorList>
    </citation>
    <scope>NUCLEOTIDE SEQUENCE [LARGE SCALE GENOMIC DNA]</scope>
    <source>
        <strain evidence="3 4">DSM 24412</strain>
    </source>
</reference>
<evidence type="ECO:0000256" key="1">
    <source>
        <dbReference type="PROSITE-ProRule" id="PRU00409"/>
    </source>
</evidence>
<evidence type="ECO:0000313" key="3">
    <source>
        <dbReference type="EMBL" id="SKC05041.1"/>
    </source>
</evidence>
<organism evidence="3 4">
    <name type="scientific">Alkalitalea saponilacus</name>
    <dbReference type="NCBI Taxonomy" id="889453"/>
    <lineage>
        <taxon>Bacteria</taxon>
        <taxon>Pseudomonadati</taxon>
        <taxon>Bacteroidota</taxon>
        <taxon>Bacteroidia</taxon>
        <taxon>Marinilabiliales</taxon>
        <taxon>Marinilabiliaceae</taxon>
        <taxon>Alkalitalea</taxon>
    </lineage>
</organism>
<dbReference type="AlphaFoldDB" id="A0A1T5G9R5"/>
<dbReference type="GO" id="GO:0005524">
    <property type="term" value="F:ATP binding"/>
    <property type="evidence" value="ECO:0007669"/>
    <property type="project" value="UniProtKB-UniRule"/>
</dbReference>
<dbReference type="OrthoDB" id="5291617at2"/>
<dbReference type="RefSeq" id="WP_143255051.1">
    <property type="nucleotide sequence ID" value="NZ_CP021904.1"/>
</dbReference>
<dbReference type="PROSITE" id="PS50975">
    <property type="entry name" value="ATP_GRASP"/>
    <property type="match status" value="1"/>
</dbReference>
<accession>A0A1T5G9R5</accession>
<dbReference type="InterPro" id="IPR011761">
    <property type="entry name" value="ATP-grasp"/>
</dbReference>
<evidence type="ECO:0000259" key="2">
    <source>
        <dbReference type="PROSITE" id="PS50975"/>
    </source>
</evidence>
<dbReference type="GO" id="GO:0046872">
    <property type="term" value="F:metal ion binding"/>
    <property type="evidence" value="ECO:0007669"/>
    <property type="project" value="InterPro"/>
</dbReference>
<feature type="domain" description="ATP-grasp" evidence="2">
    <location>
        <begin position="143"/>
        <end position="357"/>
    </location>
</feature>
<dbReference type="SUPFAM" id="SSF56059">
    <property type="entry name" value="Glutathione synthetase ATP-binding domain-like"/>
    <property type="match status" value="1"/>
</dbReference>
<evidence type="ECO:0000313" key="4">
    <source>
        <dbReference type="Proteomes" id="UP000191055"/>
    </source>
</evidence>
<dbReference type="STRING" id="889453.SAMN03080601_01781"/>
<gene>
    <name evidence="3" type="ORF">SAMN03080601_01781</name>
</gene>
<proteinExistence type="predicted"/>
<keyword evidence="4" id="KW-1185">Reference proteome</keyword>
<dbReference type="Proteomes" id="UP000191055">
    <property type="component" value="Unassembled WGS sequence"/>
</dbReference>
<dbReference type="EMBL" id="FUYV01000009">
    <property type="protein sequence ID" value="SKC05041.1"/>
    <property type="molecule type" value="Genomic_DNA"/>
</dbReference>
<name>A0A1T5G9R5_9BACT</name>
<protein>
    <recommendedName>
        <fullName evidence="2">ATP-grasp domain-containing protein</fullName>
    </recommendedName>
</protein>